<dbReference type="EMBL" id="CP108253">
    <property type="protein sequence ID" value="WTU40377.1"/>
    <property type="molecule type" value="Genomic_DNA"/>
</dbReference>
<dbReference type="InterPro" id="IPR036188">
    <property type="entry name" value="FAD/NAD-bd_sf"/>
</dbReference>
<organism evidence="5">
    <name type="scientific">Streptomyces sp. NBC_00060</name>
    <dbReference type="NCBI Taxonomy" id="2975636"/>
    <lineage>
        <taxon>Bacteria</taxon>
        <taxon>Bacillati</taxon>
        <taxon>Actinomycetota</taxon>
        <taxon>Actinomycetes</taxon>
        <taxon>Kitasatosporales</taxon>
        <taxon>Streptomycetaceae</taxon>
        <taxon>Streptomyces</taxon>
    </lineage>
</organism>
<dbReference type="GO" id="GO:0071949">
    <property type="term" value="F:FAD binding"/>
    <property type="evidence" value="ECO:0007669"/>
    <property type="project" value="InterPro"/>
</dbReference>
<sequence length="495" mass="52941">MTQGAIVVGAGPVGLMLAGELRLAGVEVALYDKLPAPSGESRGLGFTGRTAEVLDQRGLLSKLGEFRWGKQGHFGGVRINFDELDESHYGIMGLAQSRTEETLGKWVEELGVTVRRGYEVTGYRETESGVVVEYEGPDGRGEEEAQYLVGTDGGRSTIRRLAGIDFPGEPATRGMYLADVVGAGLRMRPIGERIEGGGMVLSVTLEPGIDRIVIHEPGVRPHHGEGELKFSELADAWERMTGEDIHGASARWMCALTNYTGQATDYRKGRVFLAGDSAHDHAPLGAQGVSVGLQDAVNLGWKLAAAIKGQAPDGLLDTYHSERHPIGEQLLRNTLAQSLIYLSGEEMEPLRAVLRELVQIPDAARHLAGLVSGLDVRYDVDTDESGHPLLGLRLAPGREVALTDGGQKRVAELLHSARGVLITTGDSHEAAELAEGWADRVDVVAGSWVPSDTAAGEDPEAVLVRPDGHVVWVSPDGGKLRDALERWFGAAQVAG</sequence>
<keyword evidence="2" id="KW-0285">Flavoprotein</keyword>
<evidence type="ECO:0000259" key="4">
    <source>
        <dbReference type="Pfam" id="PF01494"/>
    </source>
</evidence>
<dbReference type="Gene3D" id="3.40.30.120">
    <property type="match status" value="1"/>
</dbReference>
<accession>A0AAU2GX03</accession>
<dbReference type="GO" id="GO:0016709">
    <property type="term" value="F:oxidoreductase activity, acting on paired donors, with incorporation or reduction of molecular oxygen, NAD(P)H as one donor, and incorporation of one atom of oxygen"/>
    <property type="evidence" value="ECO:0007669"/>
    <property type="project" value="UniProtKB-ARBA"/>
</dbReference>
<evidence type="ECO:0000256" key="1">
    <source>
        <dbReference type="ARBA" id="ARBA00001974"/>
    </source>
</evidence>
<dbReference type="Pfam" id="PF01494">
    <property type="entry name" value="FAD_binding_3"/>
    <property type="match status" value="1"/>
</dbReference>
<evidence type="ECO:0000313" key="5">
    <source>
        <dbReference type="EMBL" id="WTU40377.1"/>
    </source>
</evidence>
<dbReference type="Gene3D" id="3.50.50.60">
    <property type="entry name" value="FAD/NAD(P)-binding domain"/>
    <property type="match status" value="1"/>
</dbReference>
<evidence type="ECO:0000256" key="2">
    <source>
        <dbReference type="ARBA" id="ARBA00022630"/>
    </source>
</evidence>
<proteinExistence type="predicted"/>
<dbReference type="Pfam" id="PF21274">
    <property type="entry name" value="Rng_hyd_C"/>
    <property type="match status" value="1"/>
</dbReference>
<dbReference type="Gene3D" id="3.30.70.2450">
    <property type="match status" value="1"/>
</dbReference>
<dbReference type="PRINTS" id="PR00420">
    <property type="entry name" value="RNGMNOXGNASE"/>
</dbReference>
<dbReference type="InterPro" id="IPR002938">
    <property type="entry name" value="FAD-bd"/>
</dbReference>
<name>A0AAU2GX03_9ACTN</name>
<dbReference type="InterPro" id="IPR050641">
    <property type="entry name" value="RIFMO-like"/>
</dbReference>
<keyword evidence="5" id="KW-0560">Oxidoreductase</keyword>
<keyword evidence="5" id="KW-0503">Monooxygenase</keyword>
<comment type="cofactor">
    <cofactor evidence="1">
        <name>FAD</name>
        <dbReference type="ChEBI" id="CHEBI:57692"/>
    </cofactor>
</comment>
<dbReference type="PANTHER" id="PTHR43004">
    <property type="entry name" value="TRK SYSTEM POTASSIUM UPTAKE PROTEIN"/>
    <property type="match status" value="1"/>
</dbReference>
<reference evidence="5" key="1">
    <citation type="submission" date="2022-10" db="EMBL/GenBank/DDBJ databases">
        <title>The complete genomes of actinobacterial strains from the NBC collection.</title>
        <authorList>
            <person name="Joergensen T.S."/>
            <person name="Alvarez Arevalo M."/>
            <person name="Sterndorff E.B."/>
            <person name="Faurdal D."/>
            <person name="Vuksanovic O."/>
            <person name="Mourched A.-S."/>
            <person name="Charusanti P."/>
            <person name="Shaw S."/>
            <person name="Blin K."/>
            <person name="Weber T."/>
        </authorList>
    </citation>
    <scope>NUCLEOTIDE SEQUENCE</scope>
    <source>
        <strain evidence="5">NBC_00060</strain>
    </source>
</reference>
<dbReference type="SUPFAM" id="SSF51905">
    <property type="entry name" value="FAD/NAD(P)-binding domain"/>
    <property type="match status" value="1"/>
</dbReference>
<feature type="domain" description="FAD-binding" evidence="4">
    <location>
        <begin position="6"/>
        <end position="334"/>
    </location>
</feature>
<gene>
    <name evidence="5" type="ORF">OHV25_12680</name>
</gene>
<protein>
    <submittedName>
        <fullName evidence="5">FAD-dependent monooxygenase</fullName>
    </submittedName>
</protein>
<evidence type="ECO:0000256" key="3">
    <source>
        <dbReference type="ARBA" id="ARBA00022827"/>
    </source>
</evidence>
<keyword evidence="3" id="KW-0274">FAD</keyword>
<dbReference type="PANTHER" id="PTHR43004:SF19">
    <property type="entry name" value="BINDING MONOOXYGENASE, PUTATIVE (JCVI)-RELATED"/>
    <property type="match status" value="1"/>
</dbReference>
<dbReference type="AlphaFoldDB" id="A0AAU2GX03"/>